<dbReference type="AlphaFoldDB" id="R4KMW5"/>
<evidence type="ECO:0000256" key="1">
    <source>
        <dbReference type="ARBA" id="ARBA00023125"/>
    </source>
</evidence>
<proteinExistence type="predicted"/>
<name>R4KMW5_9FIRM</name>
<dbReference type="Proteomes" id="UP000013520">
    <property type="component" value="Chromosome"/>
</dbReference>
<sequence>MKTTAMGIILELTPEQKDYIDNLMERYCAAVRWSFKRLLEGWKTQAIRIAVQGRFNLNSRQANDAVYDAQSTIKSQHELVKLHYENTKAKVEFTEKRITKAKSPEKITKLQKRLDKEQRKLAKWHYYHETNTFPPVVFGGNKLFQERCKGNITKETWREARTSRYLSRGDKTKGGNLNTRLCQIDNQIYLDIAADPVQTGKSIRYNRITVPIYLARKPSKKTGKINGINYRQMILDYLKTGDAYQVEILRQGGKYYIHVSIEEETPVPLKPYGAIGIDTNPDGLGIAIVDYLGQYRGSRWLGEGEWTYASSTRRTNLIGEKAKQVVTLAKETGYALAVEDLQFKNDKSVTAKFNRMAHGFVWSKFLEHIDRCAAREGVPVIKVKPAFTSVTGILKYQHMYGISSHESAGYVIARRSLGFNDDKVPKLLLDKLVKKKPAFKQMTGWKKWSAVKKAVLARIKKLTKRKVKSLASWQVHRKNVLGIG</sequence>
<evidence type="ECO:0000313" key="3">
    <source>
        <dbReference type="Proteomes" id="UP000013520"/>
    </source>
</evidence>
<dbReference type="RefSeq" id="WP_006520308.1">
    <property type="nucleotide sequence ID" value="NC_021184.1"/>
</dbReference>
<keyword evidence="3" id="KW-1185">Reference proteome</keyword>
<dbReference type="KEGG" id="dgi:Desgi_3594"/>
<dbReference type="STRING" id="767817.Desgi_3594"/>
<dbReference type="eggNOG" id="COG0675">
    <property type="taxonomic scope" value="Bacteria"/>
</dbReference>
<dbReference type="GO" id="GO:0003677">
    <property type="term" value="F:DNA binding"/>
    <property type="evidence" value="ECO:0007669"/>
    <property type="project" value="UniProtKB-KW"/>
</dbReference>
<organism evidence="2 3">
    <name type="scientific">Desulfoscipio gibsoniae DSM 7213</name>
    <dbReference type="NCBI Taxonomy" id="767817"/>
    <lineage>
        <taxon>Bacteria</taxon>
        <taxon>Bacillati</taxon>
        <taxon>Bacillota</taxon>
        <taxon>Clostridia</taxon>
        <taxon>Eubacteriales</taxon>
        <taxon>Desulfallaceae</taxon>
        <taxon>Desulfoscipio</taxon>
    </lineage>
</organism>
<protein>
    <submittedName>
        <fullName evidence="2">Transposase, IS605 OrfB family, central region</fullName>
    </submittedName>
</protein>
<dbReference type="NCBIfam" id="TIGR01766">
    <property type="entry name" value="IS200/IS605 family accessory protein TnpB-like domain"/>
    <property type="match status" value="1"/>
</dbReference>
<reference evidence="2 3" key="1">
    <citation type="submission" date="2012-01" db="EMBL/GenBank/DDBJ databases">
        <title>Complete sequence of Desulfotomaculum gibsoniae DSM 7213.</title>
        <authorList>
            <consortium name="US DOE Joint Genome Institute"/>
            <person name="Lucas S."/>
            <person name="Han J."/>
            <person name="Lapidus A."/>
            <person name="Cheng J.-F."/>
            <person name="Goodwin L."/>
            <person name="Pitluck S."/>
            <person name="Peters L."/>
            <person name="Ovchinnikova G."/>
            <person name="Teshima H."/>
            <person name="Detter J.C."/>
            <person name="Han C."/>
            <person name="Tapia R."/>
            <person name="Land M."/>
            <person name="Hauser L."/>
            <person name="Kyrpides N."/>
            <person name="Ivanova N."/>
            <person name="Pagani I."/>
            <person name="Parshina S."/>
            <person name="Plugge C."/>
            <person name="Muyzer G."/>
            <person name="Kuever J."/>
            <person name="Ivanova A."/>
            <person name="Nazina T."/>
            <person name="Klenk H.-P."/>
            <person name="Brambilla E."/>
            <person name="Spring S."/>
            <person name="Stams A.F."/>
            <person name="Woyke T."/>
        </authorList>
    </citation>
    <scope>NUCLEOTIDE SEQUENCE [LARGE SCALE GENOMIC DNA]</scope>
    <source>
        <strain evidence="2 3">DSM 7213</strain>
    </source>
</reference>
<keyword evidence="1" id="KW-0238">DNA-binding</keyword>
<dbReference type="HOGENOM" id="CLU_038546_1_1_9"/>
<gene>
    <name evidence="2" type="ORF">Desgi_3594</name>
</gene>
<dbReference type="OrthoDB" id="7375452at2"/>
<evidence type="ECO:0000313" key="2">
    <source>
        <dbReference type="EMBL" id="AGL02917.1"/>
    </source>
</evidence>
<dbReference type="EMBL" id="CP003273">
    <property type="protein sequence ID" value="AGL02917.1"/>
    <property type="molecule type" value="Genomic_DNA"/>
</dbReference>
<accession>R4KMW5</accession>
<dbReference type="InterPro" id="IPR010095">
    <property type="entry name" value="Cas12f1-like_TNB"/>
</dbReference>